<feature type="transmembrane region" description="Helical" evidence="1">
    <location>
        <begin position="101"/>
        <end position="134"/>
    </location>
</feature>
<organism evidence="2 3">
    <name type="scientific">Haloterrigena alkaliphila</name>
    <dbReference type="NCBI Taxonomy" id="2816475"/>
    <lineage>
        <taxon>Archaea</taxon>
        <taxon>Methanobacteriati</taxon>
        <taxon>Methanobacteriota</taxon>
        <taxon>Stenosarchaea group</taxon>
        <taxon>Halobacteria</taxon>
        <taxon>Halobacteriales</taxon>
        <taxon>Natrialbaceae</taxon>
        <taxon>Haloterrigena</taxon>
    </lineage>
</organism>
<keyword evidence="1" id="KW-0812">Transmembrane</keyword>
<feature type="transmembrane region" description="Helical" evidence="1">
    <location>
        <begin position="140"/>
        <end position="164"/>
    </location>
</feature>
<dbReference type="GO" id="GO:0140359">
    <property type="term" value="F:ABC-type transporter activity"/>
    <property type="evidence" value="ECO:0007669"/>
    <property type="project" value="InterPro"/>
</dbReference>
<dbReference type="RefSeq" id="WP_207290299.1">
    <property type="nucleotide sequence ID" value="NZ_CP071462.1"/>
</dbReference>
<keyword evidence="1" id="KW-0472">Membrane</keyword>
<dbReference type="EMBL" id="CP071462">
    <property type="protein sequence ID" value="QSX00579.1"/>
    <property type="molecule type" value="Genomic_DNA"/>
</dbReference>
<evidence type="ECO:0000313" key="2">
    <source>
        <dbReference type="EMBL" id="QSX00579.1"/>
    </source>
</evidence>
<dbReference type="PANTHER" id="PTHR43471:SF1">
    <property type="entry name" value="ABC TRANSPORTER PERMEASE PROTEIN NOSY-RELATED"/>
    <property type="match status" value="1"/>
</dbReference>
<proteinExistence type="predicted"/>
<dbReference type="PANTHER" id="PTHR43471">
    <property type="entry name" value="ABC TRANSPORTER PERMEASE"/>
    <property type="match status" value="1"/>
</dbReference>
<dbReference type="KEGG" id="hakz:J0X25_06365"/>
<dbReference type="AlphaFoldDB" id="A0A8A2VR72"/>
<feature type="transmembrane region" description="Helical" evidence="1">
    <location>
        <begin position="24"/>
        <end position="40"/>
    </location>
</feature>
<evidence type="ECO:0000313" key="3">
    <source>
        <dbReference type="Proteomes" id="UP000663203"/>
    </source>
</evidence>
<sequence length="279" mass="30130">MSRLATLALFVREDVRDTRRDRQLYLLIGIYAVVGVLLIYSEGRSVGFRSRGPELAPALFVIYTMLTPLLALAFFASSVVEKRTNGALKIVLGLPIDRASVVVGTFVARSLVICGAILVSMIAAVPVGLLVGVGVDPVQFAGVAAVLALLAVTFTALAVGLSAVVSTSTRATVAAFGVFVLFFFQLWDQLPRIALYVRHGFSAPRTTPEWVSIVDALNPMTAYSFLVEGLFPHIRSGTFVSPPRETAFYQEPTFALAVLVGWIVLSVGVGYWRFRATDL</sequence>
<keyword evidence="3" id="KW-1185">Reference proteome</keyword>
<name>A0A8A2VR72_9EURY</name>
<dbReference type="Pfam" id="PF12679">
    <property type="entry name" value="ABC2_membrane_2"/>
    <property type="match status" value="1"/>
</dbReference>
<gene>
    <name evidence="2" type="ORF">J0X25_06365</name>
</gene>
<dbReference type="GO" id="GO:0005886">
    <property type="term" value="C:plasma membrane"/>
    <property type="evidence" value="ECO:0007669"/>
    <property type="project" value="UniProtKB-SubCell"/>
</dbReference>
<dbReference type="Proteomes" id="UP000663203">
    <property type="component" value="Chromosome"/>
</dbReference>
<feature type="transmembrane region" description="Helical" evidence="1">
    <location>
        <begin position="254"/>
        <end position="274"/>
    </location>
</feature>
<feature type="transmembrane region" description="Helical" evidence="1">
    <location>
        <begin position="60"/>
        <end position="80"/>
    </location>
</feature>
<feature type="transmembrane region" description="Helical" evidence="1">
    <location>
        <begin position="171"/>
        <end position="187"/>
    </location>
</feature>
<keyword evidence="1" id="KW-1133">Transmembrane helix</keyword>
<evidence type="ECO:0000256" key="1">
    <source>
        <dbReference type="SAM" id="Phobius"/>
    </source>
</evidence>
<accession>A0A8A2VR72</accession>
<dbReference type="GeneID" id="63186912"/>
<protein>
    <submittedName>
        <fullName evidence="2">ABC transporter permease</fullName>
    </submittedName>
</protein>
<reference evidence="2 3" key="1">
    <citation type="submission" date="2021-03" db="EMBL/GenBank/DDBJ databases">
        <title>Haloterrigena longa sp. nov. and Haloterrigena limicola sp. nov., extremely halophilic archaea isolated from a salt lake.</title>
        <authorList>
            <person name="Henglin C."/>
        </authorList>
    </citation>
    <scope>NUCLEOTIDE SEQUENCE [LARGE SCALE GENOMIC DNA]</scope>
    <source>
        <strain evidence="2 3">KZCA68</strain>
    </source>
</reference>